<comment type="caution">
    <text evidence="6">The sequence shown here is derived from an EMBL/GenBank/DDBJ whole genome shotgun (WGS) entry which is preliminary data.</text>
</comment>
<evidence type="ECO:0000256" key="2">
    <source>
        <dbReference type="ARBA" id="ARBA00022801"/>
    </source>
</evidence>
<dbReference type="Proteomes" id="UP000247150">
    <property type="component" value="Unassembled WGS sequence"/>
</dbReference>
<gene>
    <name evidence="6" type="ORF">DFO73_102165</name>
</gene>
<dbReference type="EMBL" id="QGTW01000002">
    <property type="protein sequence ID" value="PWW31170.1"/>
    <property type="molecule type" value="Genomic_DNA"/>
</dbReference>
<dbReference type="InterPro" id="IPR050438">
    <property type="entry name" value="LMW_PTPase"/>
</dbReference>
<keyword evidence="2" id="KW-0378">Hydrolase</keyword>
<proteinExistence type="inferred from homology"/>
<feature type="active site" description="Nucleophile" evidence="4">
    <location>
        <position position="8"/>
    </location>
</feature>
<evidence type="ECO:0000256" key="3">
    <source>
        <dbReference type="ARBA" id="ARBA00022912"/>
    </source>
</evidence>
<protein>
    <submittedName>
        <fullName evidence="6">Protein-tyrosine phosphatase</fullName>
    </submittedName>
</protein>
<feature type="domain" description="Phosphotyrosine protein phosphatase I" evidence="5">
    <location>
        <begin position="2"/>
        <end position="143"/>
    </location>
</feature>
<dbReference type="InterPro" id="IPR017867">
    <property type="entry name" value="Tyr_phospatase_low_mol_wt"/>
</dbReference>
<dbReference type="Gene3D" id="3.40.50.2300">
    <property type="match status" value="1"/>
</dbReference>
<reference evidence="6 7" key="1">
    <citation type="submission" date="2018-05" db="EMBL/GenBank/DDBJ databases">
        <title>Freshwater and sediment microbial communities from various areas in North America, analyzing microbe dynamics in response to fracking.</title>
        <authorList>
            <person name="Lamendella R."/>
        </authorList>
    </citation>
    <scope>NUCLEOTIDE SEQUENCE [LARGE SCALE GENOMIC DNA]</scope>
    <source>
        <strain evidence="6 7">15_TX</strain>
    </source>
</reference>
<dbReference type="SUPFAM" id="SSF52788">
    <property type="entry name" value="Phosphotyrosine protein phosphatases I"/>
    <property type="match status" value="1"/>
</dbReference>
<evidence type="ECO:0000313" key="7">
    <source>
        <dbReference type="Proteomes" id="UP000247150"/>
    </source>
</evidence>
<dbReference type="AlphaFoldDB" id="A0A2V3A5L9"/>
<evidence type="ECO:0000256" key="4">
    <source>
        <dbReference type="PIRSR" id="PIRSR617867-1"/>
    </source>
</evidence>
<evidence type="ECO:0000256" key="1">
    <source>
        <dbReference type="ARBA" id="ARBA00011063"/>
    </source>
</evidence>
<evidence type="ECO:0000259" key="5">
    <source>
        <dbReference type="SMART" id="SM00226"/>
    </source>
</evidence>
<dbReference type="PRINTS" id="PR00719">
    <property type="entry name" value="LMWPTPASE"/>
</dbReference>
<dbReference type="GO" id="GO:0004725">
    <property type="term" value="F:protein tyrosine phosphatase activity"/>
    <property type="evidence" value="ECO:0007669"/>
    <property type="project" value="InterPro"/>
</dbReference>
<dbReference type="RefSeq" id="WP_181395927.1">
    <property type="nucleotide sequence ID" value="NZ_QGTW01000002.1"/>
</dbReference>
<dbReference type="InterPro" id="IPR036196">
    <property type="entry name" value="Ptyr_pPase_sf"/>
</dbReference>
<dbReference type="CDD" id="cd16344">
    <property type="entry name" value="LMWPAP"/>
    <property type="match status" value="1"/>
</dbReference>
<name>A0A2V3A5L9_9BACI</name>
<organism evidence="6 7">
    <name type="scientific">Cytobacillus oceanisediminis</name>
    <dbReference type="NCBI Taxonomy" id="665099"/>
    <lineage>
        <taxon>Bacteria</taxon>
        <taxon>Bacillati</taxon>
        <taxon>Bacillota</taxon>
        <taxon>Bacilli</taxon>
        <taxon>Bacillales</taxon>
        <taxon>Bacillaceae</taxon>
        <taxon>Cytobacillus</taxon>
    </lineage>
</organism>
<comment type="similarity">
    <text evidence="1">Belongs to the low molecular weight phosphotyrosine protein phosphatase family.</text>
</comment>
<sequence>MTNVLFVCTGNTCRSPMAEAILKSKGLPDVEVKSAGVFAADGSDASAHTKKVLEEEGIPLEHKSSGMTESLVDWATYILTMTTGHKGTVLAMFPGAAGKTYTLKEFAGQAGAGDIIDPYGGTFEIYRRTFEDMTETIDQVLNRLKKEKD</sequence>
<keyword evidence="3" id="KW-0904">Protein phosphatase</keyword>
<dbReference type="Pfam" id="PF01451">
    <property type="entry name" value="LMWPc"/>
    <property type="match status" value="1"/>
</dbReference>
<accession>A0A2V3A5L9</accession>
<dbReference type="SMART" id="SM00226">
    <property type="entry name" value="LMWPc"/>
    <property type="match status" value="1"/>
</dbReference>
<dbReference type="PANTHER" id="PTHR11717">
    <property type="entry name" value="LOW MOLECULAR WEIGHT PROTEIN TYROSINE PHOSPHATASE"/>
    <property type="match status" value="1"/>
</dbReference>
<evidence type="ECO:0000313" key="6">
    <source>
        <dbReference type="EMBL" id="PWW31170.1"/>
    </source>
</evidence>
<feature type="active site" evidence="4">
    <location>
        <position position="14"/>
    </location>
</feature>
<dbReference type="InterPro" id="IPR023485">
    <property type="entry name" value="Ptyr_pPase"/>
</dbReference>
<dbReference type="PANTHER" id="PTHR11717:SF31">
    <property type="entry name" value="LOW MOLECULAR WEIGHT PROTEIN-TYROSINE-PHOSPHATASE ETP-RELATED"/>
    <property type="match status" value="1"/>
</dbReference>
<feature type="active site" description="Proton donor" evidence="4">
    <location>
        <position position="117"/>
    </location>
</feature>